<keyword evidence="4 7" id="KW-1133">Transmembrane helix</keyword>
<feature type="transmembrane region" description="Helical" evidence="7">
    <location>
        <begin position="97"/>
        <end position="121"/>
    </location>
</feature>
<feature type="region of interest" description="Disordered" evidence="6">
    <location>
        <begin position="1"/>
        <end position="27"/>
    </location>
</feature>
<keyword evidence="5 7" id="KW-0472">Membrane</keyword>
<feature type="domain" description="Major facilitator superfamily (MFS) profile" evidence="8">
    <location>
        <begin position="98"/>
        <end position="555"/>
    </location>
</feature>
<dbReference type="Gene3D" id="1.20.1250.20">
    <property type="entry name" value="MFS general substrate transporter like domains"/>
    <property type="match status" value="2"/>
</dbReference>
<dbReference type="Pfam" id="PF07690">
    <property type="entry name" value="MFS_1"/>
    <property type="match status" value="1"/>
</dbReference>
<proteinExistence type="predicted"/>
<keyword evidence="3 7" id="KW-0812">Transmembrane</keyword>
<feature type="transmembrane region" description="Helical" evidence="7">
    <location>
        <begin position="317"/>
        <end position="340"/>
    </location>
</feature>
<keyword evidence="10" id="KW-1185">Reference proteome</keyword>
<dbReference type="GO" id="GO:0022857">
    <property type="term" value="F:transmembrane transporter activity"/>
    <property type="evidence" value="ECO:0007669"/>
    <property type="project" value="InterPro"/>
</dbReference>
<comment type="subcellular location">
    <subcellularLocation>
        <location evidence="1">Membrane</location>
        <topology evidence="1">Multi-pass membrane protein</topology>
    </subcellularLocation>
</comment>
<dbReference type="AlphaFoldDB" id="A0AA48I1K3"/>
<dbReference type="EMBL" id="AP028212">
    <property type="protein sequence ID" value="BEI87869.1"/>
    <property type="molecule type" value="Genomic_DNA"/>
</dbReference>
<evidence type="ECO:0000256" key="1">
    <source>
        <dbReference type="ARBA" id="ARBA00004141"/>
    </source>
</evidence>
<dbReference type="KEGG" id="ccac:CcaHIS019_0105870"/>
<dbReference type="SUPFAM" id="SSF103473">
    <property type="entry name" value="MFS general substrate transporter"/>
    <property type="match status" value="2"/>
</dbReference>
<reference evidence="9" key="1">
    <citation type="journal article" date="2023" name="BMC Genomics">
        <title>Chromosome-level genome assemblies of Cutaneotrichosporon spp. (Trichosporonales, Basidiomycota) reveal imbalanced evolution between nucleotide sequences and chromosome synteny.</title>
        <authorList>
            <person name="Kobayashi Y."/>
            <person name="Kayamori A."/>
            <person name="Aoki K."/>
            <person name="Shiwa Y."/>
            <person name="Matsutani M."/>
            <person name="Fujita N."/>
            <person name="Sugita T."/>
            <person name="Iwasaki W."/>
            <person name="Tanaka N."/>
            <person name="Takashima M."/>
        </authorList>
    </citation>
    <scope>NUCLEOTIDE SEQUENCE</scope>
    <source>
        <strain evidence="9">HIS019</strain>
    </source>
</reference>
<feature type="transmembrane region" description="Helical" evidence="7">
    <location>
        <begin position="531"/>
        <end position="550"/>
    </location>
</feature>
<protein>
    <recommendedName>
        <fullName evidence="8">Major facilitator superfamily (MFS) profile domain-containing protein</fullName>
    </recommendedName>
</protein>
<evidence type="ECO:0000313" key="10">
    <source>
        <dbReference type="Proteomes" id="UP001233271"/>
    </source>
</evidence>
<keyword evidence="2" id="KW-0813">Transport</keyword>
<evidence type="ECO:0000259" key="8">
    <source>
        <dbReference type="PROSITE" id="PS50850"/>
    </source>
</evidence>
<dbReference type="GeneID" id="85491740"/>
<dbReference type="InterPro" id="IPR011701">
    <property type="entry name" value="MFS"/>
</dbReference>
<feature type="transmembrane region" description="Helical" evidence="7">
    <location>
        <begin position="224"/>
        <end position="246"/>
    </location>
</feature>
<evidence type="ECO:0000256" key="4">
    <source>
        <dbReference type="ARBA" id="ARBA00022989"/>
    </source>
</evidence>
<feature type="transmembrane region" description="Helical" evidence="7">
    <location>
        <begin position="488"/>
        <end position="511"/>
    </location>
</feature>
<evidence type="ECO:0000256" key="5">
    <source>
        <dbReference type="ARBA" id="ARBA00023136"/>
    </source>
</evidence>
<evidence type="ECO:0000256" key="2">
    <source>
        <dbReference type="ARBA" id="ARBA00022448"/>
    </source>
</evidence>
<dbReference type="GO" id="GO:0016020">
    <property type="term" value="C:membrane"/>
    <property type="evidence" value="ECO:0007669"/>
    <property type="project" value="UniProtKB-SubCell"/>
</dbReference>
<dbReference type="PROSITE" id="PS50850">
    <property type="entry name" value="MFS"/>
    <property type="match status" value="1"/>
</dbReference>
<feature type="transmembrane region" description="Helical" evidence="7">
    <location>
        <begin position="361"/>
        <end position="380"/>
    </location>
</feature>
<name>A0AA48I1K3_9TREE</name>
<dbReference type="Proteomes" id="UP001233271">
    <property type="component" value="Chromosome 1"/>
</dbReference>
<feature type="region of interest" description="Disordered" evidence="6">
    <location>
        <begin position="50"/>
        <end position="83"/>
    </location>
</feature>
<evidence type="ECO:0000256" key="6">
    <source>
        <dbReference type="SAM" id="MobiDB-lite"/>
    </source>
</evidence>
<dbReference type="InterPro" id="IPR020846">
    <property type="entry name" value="MFS_dom"/>
</dbReference>
<feature type="compositionally biased region" description="Basic and acidic residues" evidence="6">
    <location>
        <begin position="52"/>
        <end position="81"/>
    </location>
</feature>
<feature type="transmembrane region" description="Helical" evidence="7">
    <location>
        <begin position="392"/>
        <end position="415"/>
    </location>
</feature>
<dbReference type="InterPro" id="IPR036259">
    <property type="entry name" value="MFS_trans_sf"/>
</dbReference>
<feature type="transmembrane region" description="Helical" evidence="7">
    <location>
        <begin position="252"/>
        <end position="272"/>
    </location>
</feature>
<gene>
    <name evidence="9" type="ORF">CcaverHIS019_0105870</name>
</gene>
<accession>A0AA48I1K3</accession>
<sequence>MNALSAEATATSTPVQPGTPAMLAADTDDKFAPRSDSFLSASNTITDLQQLEIDKKTSDSDHGSIDGAEKGKDGPEVDQRTHKPNALSSLPAVKKSLLLLFFCTAMFIDVAGVSATFLMTAPIAEDLKVSQGNFAWVLGTYSLAFASTLLFAGRLADLYPPNLVYTAGFSGLGIFYLIISFMKDQYAFFILRSISALLAVLTIPSSINMIVQMYPDPTEQAKKLTLFGMAGALANTMGLVLAGVFLLASWRWYFRFIAIVVIPFSFLCWYIMPRTEAVAEDLPGTEKWKRMDLVGVLGLMAILVLFILAFTQVETNGWNSAIFIAPLVISICLLPAWLYWEHSLPQGFSLLPHDIWTYPNIFPLIIQASSIFMWFATYQLRLATYWQEVDHVSPILAAARLLPMGVVALIVGSLTQPFPWLILKPRYVQPVGSALAFCGSMLLAFSNGGRGADYWKYVFTGEIIGTAGGMIVFIGTNTSIIQSFPLEFAGVGGSFAQVIYQIGGVVGIAVQQGLLDTGHGGVADWTGSKNGYFFTSAYILCTGLIFVIWYRQSKANISTGVAPVA</sequence>
<evidence type="ECO:0000256" key="3">
    <source>
        <dbReference type="ARBA" id="ARBA00022692"/>
    </source>
</evidence>
<feature type="transmembrane region" description="Helical" evidence="7">
    <location>
        <begin position="293"/>
        <end position="311"/>
    </location>
</feature>
<evidence type="ECO:0000256" key="7">
    <source>
        <dbReference type="SAM" id="Phobius"/>
    </source>
</evidence>
<feature type="transmembrane region" description="Helical" evidence="7">
    <location>
        <begin position="133"/>
        <end position="151"/>
    </location>
</feature>
<evidence type="ECO:0000313" key="9">
    <source>
        <dbReference type="EMBL" id="BEI87869.1"/>
    </source>
</evidence>
<feature type="transmembrane region" description="Helical" evidence="7">
    <location>
        <begin position="457"/>
        <end position="476"/>
    </location>
</feature>
<dbReference type="RefSeq" id="XP_060453135.1">
    <property type="nucleotide sequence ID" value="XM_060601977.1"/>
</dbReference>
<feature type="transmembrane region" description="Helical" evidence="7">
    <location>
        <begin position="185"/>
        <end position="203"/>
    </location>
</feature>
<organism evidence="9 10">
    <name type="scientific">Cutaneotrichosporon cavernicola</name>
    <dbReference type="NCBI Taxonomy" id="279322"/>
    <lineage>
        <taxon>Eukaryota</taxon>
        <taxon>Fungi</taxon>
        <taxon>Dikarya</taxon>
        <taxon>Basidiomycota</taxon>
        <taxon>Agaricomycotina</taxon>
        <taxon>Tremellomycetes</taxon>
        <taxon>Trichosporonales</taxon>
        <taxon>Trichosporonaceae</taxon>
        <taxon>Cutaneotrichosporon</taxon>
    </lineage>
</organism>
<dbReference type="PANTHER" id="PTHR42718:SF9">
    <property type="entry name" value="MAJOR FACILITATOR SUPERFAMILY MULTIDRUG TRANSPORTER MFSC"/>
    <property type="match status" value="1"/>
</dbReference>
<dbReference type="PANTHER" id="PTHR42718">
    <property type="entry name" value="MAJOR FACILITATOR SUPERFAMILY MULTIDRUG TRANSPORTER MFSC"/>
    <property type="match status" value="1"/>
</dbReference>
<feature type="transmembrane region" description="Helical" evidence="7">
    <location>
        <begin position="163"/>
        <end position="179"/>
    </location>
</feature>